<feature type="region of interest" description="Disordered" evidence="1">
    <location>
        <begin position="73"/>
        <end position="98"/>
    </location>
</feature>
<dbReference type="Proteomes" id="UP000308917">
    <property type="component" value="Unassembled WGS sequence"/>
</dbReference>
<sequence length="124" mass="14054">MEFFRHTVNIKNESKTNDHAVHQMLFISMYAQHANSVHGSHTSIRKGVRKKSFALETATDGISQDALRACAGQAQPSFTPHQHPKEKTTQRAPWVRSKGGRGCSVVQIERGVRCMMNLVKKRRR</sequence>
<evidence type="ECO:0000256" key="1">
    <source>
        <dbReference type="SAM" id="MobiDB-lite"/>
    </source>
</evidence>
<protein>
    <submittedName>
        <fullName evidence="2">Uncharacterized protein</fullName>
    </submittedName>
</protein>
<comment type="caution">
    <text evidence="2">The sequence shown here is derived from an EMBL/GenBank/DDBJ whole genome shotgun (WGS) entry which is preliminary data.</text>
</comment>
<name>A0A4S8EWY5_9BURK</name>
<keyword evidence="3" id="KW-1185">Reference proteome</keyword>
<organism evidence="2 3">
    <name type="scientific">Lampropedia puyangensis</name>
    <dbReference type="NCBI Taxonomy" id="1330072"/>
    <lineage>
        <taxon>Bacteria</taxon>
        <taxon>Pseudomonadati</taxon>
        <taxon>Pseudomonadota</taxon>
        <taxon>Betaproteobacteria</taxon>
        <taxon>Burkholderiales</taxon>
        <taxon>Comamonadaceae</taxon>
        <taxon>Lampropedia</taxon>
    </lineage>
</organism>
<dbReference type="RefSeq" id="WP_136574236.1">
    <property type="nucleotide sequence ID" value="NZ_STFG01000016.1"/>
</dbReference>
<evidence type="ECO:0000313" key="2">
    <source>
        <dbReference type="EMBL" id="THT99028.1"/>
    </source>
</evidence>
<evidence type="ECO:0000313" key="3">
    <source>
        <dbReference type="Proteomes" id="UP000308917"/>
    </source>
</evidence>
<proteinExistence type="predicted"/>
<dbReference type="AlphaFoldDB" id="A0A4S8EWY5"/>
<dbReference type="EMBL" id="STFG01000016">
    <property type="protein sequence ID" value="THT99028.1"/>
    <property type="molecule type" value="Genomic_DNA"/>
</dbReference>
<gene>
    <name evidence="2" type="ORF">E9531_13190</name>
</gene>
<accession>A0A4S8EWY5</accession>
<reference evidence="2 3" key="1">
    <citation type="journal article" date="2015" name="Antonie Van Leeuwenhoek">
        <title>Lampropedia puyangensis sp. nov., isolated from symptomatic bark of Populus ? euramericana canker and emended description of Lampropedia hyalina (Ehrenberg 1832) Lee et al. 2004.</title>
        <authorList>
            <person name="Li Y."/>
            <person name="Wang T."/>
            <person name="Piao C.G."/>
            <person name="Wang L.F."/>
            <person name="Tian G.Z."/>
            <person name="Zhu T.H."/>
            <person name="Guo M.W."/>
        </authorList>
    </citation>
    <scope>NUCLEOTIDE SEQUENCE [LARGE SCALE GENOMIC DNA]</scope>
    <source>
        <strain evidence="2 3">2-bin</strain>
    </source>
</reference>